<evidence type="ECO:0000256" key="5">
    <source>
        <dbReference type="SAM" id="Phobius"/>
    </source>
</evidence>
<feature type="transmembrane region" description="Helical" evidence="5">
    <location>
        <begin position="53"/>
        <end position="73"/>
    </location>
</feature>
<dbReference type="Pfam" id="PF04932">
    <property type="entry name" value="Wzy_C"/>
    <property type="match status" value="1"/>
</dbReference>
<feature type="transmembrane region" description="Helical" evidence="5">
    <location>
        <begin position="152"/>
        <end position="173"/>
    </location>
</feature>
<feature type="transmembrane region" description="Helical" evidence="5">
    <location>
        <begin position="79"/>
        <end position="99"/>
    </location>
</feature>
<evidence type="ECO:0000256" key="1">
    <source>
        <dbReference type="ARBA" id="ARBA00004141"/>
    </source>
</evidence>
<organism evidence="7 8">
    <name type="scientific">Deinococcus aerolatus</name>
    <dbReference type="NCBI Taxonomy" id="522487"/>
    <lineage>
        <taxon>Bacteria</taxon>
        <taxon>Thermotogati</taxon>
        <taxon>Deinococcota</taxon>
        <taxon>Deinococci</taxon>
        <taxon>Deinococcales</taxon>
        <taxon>Deinococcaceae</taxon>
        <taxon>Deinococcus</taxon>
    </lineage>
</organism>
<sequence length="490" mass="52404">MYVGLTVAAALAAPQPAAALLGALFKLSLILGLTFLGAKWVSSASLRGLLPGILLVLATAQIYAAQIGAYQLLVDRLSHPYYTSVSLGLGGAVAVWVAVLSRSLFWPWRVVGILAGGALLGLSGSRGGVLALLAGLLAAGLVWLVRTRRFQTVLWSAAVGVLLLGGFALLHIGSAGGETIPVLDRLSSLEANGRDVTWSDTLDAIAAYPFSGYGPYQLGPQIAPVTEKCVWWPALQAARVECPALVQHLDNVWVIAHNAVLQVWGESGLPGLLGHLLLCALLVIRTWRSGDPLANAILLGLFAADLTDNVTMVPGPFFAALPWLVGGMGLRGNLVTPAADSALPSARTWFALPWVATALLIFWGFPLWAATLETFRPSAAPEVTIREVVASPVWRGDDPYQILLMASAPAGPYRLQARLCAPDGSRCHTVMTRNVQSEGIPPTLLQILRFPLKDSGPWEVQLQVRHFAPRPWQLRALALTSWPLRRDDRP</sequence>
<evidence type="ECO:0000256" key="3">
    <source>
        <dbReference type="ARBA" id="ARBA00022989"/>
    </source>
</evidence>
<dbReference type="Proteomes" id="UP000639973">
    <property type="component" value="Unassembled WGS sequence"/>
</dbReference>
<reference evidence="8" key="1">
    <citation type="journal article" date="2019" name="Int. J. Syst. Evol. Microbiol.">
        <title>The Global Catalogue of Microorganisms (GCM) 10K type strain sequencing project: providing services to taxonomists for standard genome sequencing and annotation.</title>
        <authorList>
            <consortium name="The Broad Institute Genomics Platform"/>
            <consortium name="The Broad Institute Genome Sequencing Center for Infectious Disease"/>
            <person name="Wu L."/>
            <person name="Ma J."/>
        </authorList>
    </citation>
    <scope>NUCLEOTIDE SEQUENCE [LARGE SCALE GENOMIC DNA]</scope>
    <source>
        <strain evidence="8">JCM 15442</strain>
    </source>
</reference>
<gene>
    <name evidence="7" type="ORF">GCM10010840_30260</name>
</gene>
<dbReference type="PANTHER" id="PTHR37422:SF13">
    <property type="entry name" value="LIPOPOLYSACCHARIDE BIOSYNTHESIS PROTEIN PA4999-RELATED"/>
    <property type="match status" value="1"/>
</dbReference>
<comment type="caution">
    <text evidence="7">The sequence shown here is derived from an EMBL/GenBank/DDBJ whole genome shotgun (WGS) entry which is preliminary data.</text>
</comment>
<evidence type="ECO:0000259" key="6">
    <source>
        <dbReference type="Pfam" id="PF04932"/>
    </source>
</evidence>
<dbReference type="PANTHER" id="PTHR37422">
    <property type="entry name" value="TEICHURONIC ACID BIOSYNTHESIS PROTEIN TUAE"/>
    <property type="match status" value="1"/>
</dbReference>
<dbReference type="EMBL" id="BMOL01000017">
    <property type="protein sequence ID" value="GGL90173.1"/>
    <property type="molecule type" value="Genomic_DNA"/>
</dbReference>
<keyword evidence="8" id="KW-1185">Reference proteome</keyword>
<name>A0ABQ2GEJ1_9DEIO</name>
<evidence type="ECO:0000256" key="4">
    <source>
        <dbReference type="ARBA" id="ARBA00023136"/>
    </source>
</evidence>
<accession>A0ABQ2GEJ1</accession>
<dbReference type="InterPro" id="IPR051533">
    <property type="entry name" value="WaaL-like"/>
</dbReference>
<proteinExistence type="predicted"/>
<keyword evidence="2 5" id="KW-0812">Transmembrane</keyword>
<feature type="transmembrane region" description="Helical" evidence="5">
    <location>
        <begin position="296"/>
        <end position="325"/>
    </location>
</feature>
<keyword evidence="4 5" id="KW-0472">Membrane</keyword>
<evidence type="ECO:0000313" key="7">
    <source>
        <dbReference type="EMBL" id="GGL90173.1"/>
    </source>
</evidence>
<feature type="transmembrane region" description="Helical" evidence="5">
    <location>
        <begin position="128"/>
        <end position="145"/>
    </location>
</feature>
<evidence type="ECO:0000313" key="8">
    <source>
        <dbReference type="Proteomes" id="UP000639973"/>
    </source>
</evidence>
<feature type="domain" description="O-antigen ligase-related" evidence="6">
    <location>
        <begin position="113"/>
        <end position="274"/>
    </location>
</feature>
<protein>
    <recommendedName>
        <fullName evidence="6">O-antigen ligase-related domain-containing protein</fullName>
    </recommendedName>
</protein>
<feature type="transmembrane region" description="Helical" evidence="5">
    <location>
        <begin position="349"/>
        <end position="369"/>
    </location>
</feature>
<comment type="subcellular location">
    <subcellularLocation>
        <location evidence="1">Membrane</location>
        <topology evidence="1">Multi-pass membrane protein</topology>
    </subcellularLocation>
</comment>
<evidence type="ECO:0000256" key="2">
    <source>
        <dbReference type="ARBA" id="ARBA00022692"/>
    </source>
</evidence>
<feature type="transmembrane region" description="Helical" evidence="5">
    <location>
        <begin position="106"/>
        <end position="122"/>
    </location>
</feature>
<dbReference type="InterPro" id="IPR007016">
    <property type="entry name" value="O-antigen_ligase-rel_domated"/>
</dbReference>
<keyword evidence="3 5" id="KW-1133">Transmembrane helix</keyword>